<evidence type="ECO:0000256" key="1">
    <source>
        <dbReference type="ARBA" id="ARBA00023157"/>
    </source>
</evidence>
<dbReference type="PANTHER" id="PTHR48071:SF28">
    <property type="entry name" value="SRCR DOMAIN-CONTAINING PROTEIN"/>
    <property type="match status" value="1"/>
</dbReference>
<dbReference type="EMBL" id="UYJE01009781">
    <property type="protein sequence ID" value="VDI76666.1"/>
    <property type="molecule type" value="Genomic_DNA"/>
</dbReference>
<sequence length="80" mass="8751">MAGYPRAVQAFTGAHFGKANGSVPLDYLHCTGNETNIDNCSSDGWYRTNCYHSQDAGVACLSSKRSHTVEEVPFSASWYN</sequence>
<feature type="domain" description="SRCR" evidence="3">
    <location>
        <begin position="1"/>
        <end position="61"/>
    </location>
</feature>
<dbReference type="SMART" id="SM00202">
    <property type="entry name" value="SR"/>
    <property type="match status" value="1"/>
</dbReference>
<evidence type="ECO:0000256" key="2">
    <source>
        <dbReference type="PROSITE-ProRule" id="PRU00196"/>
    </source>
</evidence>
<evidence type="ECO:0000313" key="4">
    <source>
        <dbReference type="EMBL" id="VDI76666.1"/>
    </source>
</evidence>
<dbReference type="Pfam" id="PF00530">
    <property type="entry name" value="SRCR"/>
    <property type="match status" value="1"/>
</dbReference>
<evidence type="ECO:0000313" key="5">
    <source>
        <dbReference type="Proteomes" id="UP000596742"/>
    </source>
</evidence>
<comment type="caution">
    <text evidence="2">Lacks conserved residue(s) required for the propagation of feature annotation.</text>
</comment>
<dbReference type="InterPro" id="IPR001190">
    <property type="entry name" value="SRCR"/>
</dbReference>
<reference evidence="4" key="1">
    <citation type="submission" date="2018-11" db="EMBL/GenBank/DDBJ databases">
        <authorList>
            <person name="Alioto T."/>
            <person name="Alioto T."/>
        </authorList>
    </citation>
    <scope>NUCLEOTIDE SEQUENCE</scope>
</reference>
<accession>A0A8B6HC79</accession>
<gene>
    <name evidence="4" type="ORF">MGAL_10B043986</name>
</gene>
<dbReference type="PROSITE" id="PS50287">
    <property type="entry name" value="SRCR_2"/>
    <property type="match status" value="1"/>
</dbReference>
<dbReference type="SUPFAM" id="SSF56487">
    <property type="entry name" value="SRCR-like"/>
    <property type="match status" value="1"/>
</dbReference>
<dbReference type="Proteomes" id="UP000596742">
    <property type="component" value="Unassembled WGS sequence"/>
</dbReference>
<organism evidence="4 5">
    <name type="scientific">Mytilus galloprovincialis</name>
    <name type="common">Mediterranean mussel</name>
    <dbReference type="NCBI Taxonomy" id="29158"/>
    <lineage>
        <taxon>Eukaryota</taxon>
        <taxon>Metazoa</taxon>
        <taxon>Spiralia</taxon>
        <taxon>Lophotrochozoa</taxon>
        <taxon>Mollusca</taxon>
        <taxon>Bivalvia</taxon>
        <taxon>Autobranchia</taxon>
        <taxon>Pteriomorphia</taxon>
        <taxon>Mytilida</taxon>
        <taxon>Mytiloidea</taxon>
        <taxon>Mytilidae</taxon>
        <taxon>Mytilinae</taxon>
        <taxon>Mytilus</taxon>
    </lineage>
</organism>
<comment type="caution">
    <text evidence="4">The sequence shown here is derived from an EMBL/GenBank/DDBJ whole genome shotgun (WGS) entry which is preliminary data.</text>
</comment>
<dbReference type="Gene3D" id="3.10.250.10">
    <property type="entry name" value="SRCR-like domain"/>
    <property type="match status" value="1"/>
</dbReference>
<protein>
    <recommendedName>
        <fullName evidence="3">SRCR domain-containing protein</fullName>
    </recommendedName>
</protein>
<feature type="disulfide bond" evidence="2">
    <location>
        <begin position="30"/>
        <end position="40"/>
    </location>
</feature>
<keyword evidence="5" id="KW-1185">Reference proteome</keyword>
<evidence type="ECO:0000259" key="3">
    <source>
        <dbReference type="PROSITE" id="PS50287"/>
    </source>
</evidence>
<dbReference type="PANTHER" id="PTHR48071">
    <property type="entry name" value="SRCR DOMAIN-CONTAINING PROTEIN"/>
    <property type="match status" value="1"/>
</dbReference>
<dbReference type="AlphaFoldDB" id="A0A8B6HC79"/>
<dbReference type="GO" id="GO:0016020">
    <property type="term" value="C:membrane"/>
    <property type="evidence" value="ECO:0007669"/>
    <property type="project" value="InterPro"/>
</dbReference>
<name>A0A8B6HC79_MYTGA</name>
<dbReference type="InterPro" id="IPR036772">
    <property type="entry name" value="SRCR-like_dom_sf"/>
</dbReference>
<proteinExistence type="predicted"/>
<keyword evidence="1 2" id="KW-1015">Disulfide bond</keyword>
<dbReference type="OrthoDB" id="6020543at2759"/>